<feature type="compositionally biased region" description="Polar residues" evidence="7">
    <location>
        <begin position="709"/>
        <end position="718"/>
    </location>
</feature>
<feature type="region of interest" description="Disordered" evidence="7">
    <location>
        <begin position="594"/>
        <end position="653"/>
    </location>
</feature>
<accession>A0ABR3VQ08</accession>
<evidence type="ECO:0000256" key="6">
    <source>
        <dbReference type="ARBA" id="ARBA00023136"/>
    </source>
</evidence>
<keyword evidence="2" id="KW-0813">Transport</keyword>
<feature type="transmembrane region" description="Helical" evidence="8">
    <location>
        <begin position="354"/>
        <end position="379"/>
    </location>
</feature>
<gene>
    <name evidence="9" type="ORF">VTJ49DRAFT_1143</name>
</gene>
<evidence type="ECO:0008006" key="11">
    <source>
        <dbReference type="Google" id="ProtNLM"/>
    </source>
</evidence>
<protein>
    <recommendedName>
        <fullName evidence="11">Potassium transport protein</fullName>
    </recommendedName>
</protein>
<dbReference type="PANTHER" id="PTHR31064">
    <property type="entry name" value="POTASSIUM TRANSPORT PROTEIN DDB_G0292412-RELATED"/>
    <property type="match status" value="1"/>
</dbReference>
<keyword evidence="5" id="KW-0406">Ion transport</keyword>
<dbReference type="PANTHER" id="PTHR31064:SF37">
    <property type="entry name" value="TRANSPORTER, PUTATIVE (EUROFUNG)-RELATED"/>
    <property type="match status" value="1"/>
</dbReference>
<feature type="transmembrane region" description="Helical" evidence="8">
    <location>
        <begin position="493"/>
        <end position="515"/>
    </location>
</feature>
<feature type="compositionally biased region" description="Pro residues" evidence="7">
    <location>
        <begin position="292"/>
        <end position="305"/>
    </location>
</feature>
<dbReference type="InterPro" id="IPR003445">
    <property type="entry name" value="Cat_transpt"/>
</dbReference>
<comment type="caution">
    <text evidence="9">The sequence shown here is derived from an EMBL/GenBank/DDBJ whole genome shotgun (WGS) entry which is preliminary data.</text>
</comment>
<feature type="region of interest" description="Disordered" evidence="7">
    <location>
        <begin position="687"/>
        <end position="732"/>
    </location>
</feature>
<feature type="transmembrane region" description="Helical" evidence="8">
    <location>
        <begin position="425"/>
        <end position="446"/>
    </location>
</feature>
<dbReference type="EMBL" id="JAZGSY010000014">
    <property type="protein sequence ID" value="KAL1843550.1"/>
    <property type="molecule type" value="Genomic_DNA"/>
</dbReference>
<evidence type="ECO:0000256" key="8">
    <source>
        <dbReference type="SAM" id="Phobius"/>
    </source>
</evidence>
<feature type="compositionally biased region" description="Low complexity" evidence="7">
    <location>
        <begin position="173"/>
        <end position="189"/>
    </location>
</feature>
<keyword evidence="4 8" id="KW-1133">Transmembrane helix</keyword>
<evidence type="ECO:0000256" key="2">
    <source>
        <dbReference type="ARBA" id="ARBA00022448"/>
    </source>
</evidence>
<feature type="transmembrane region" description="Helical" evidence="8">
    <location>
        <begin position="535"/>
        <end position="558"/>
    </location>
</feature>
<feature type="transmembrane region" description="Helical" evidence="8">
    <location>
        <begin position="95"/>
        <end position="115"/>
    </location>
</feature>
<feature type="compositionally biased region" description="Low complexity" evidence="7">
    <location>
        <begin position="689"/>
        <end position="700"/>
    </location>
</feature>
<feature type="compositionally biased region" description="Low complexity" evidence="7">
    <location>
        <begin position="635"/>
        <end position="653"/>
    </location>
</feature>
<evidence type="ECO:0000256" key="5">
    <source>
        <dbReference type="ARBA" id="ARBA00023065"/>
    </source>
</evidence>
<name>A0ABR3VQ08_HUMIN</name>
<evidence type="ECO:0000256" key="4">
    <source>
        <dbReference type="ARBA" id="ARBA00022989"/>
    </source>
</evidence>
<proteinExistence type="predicted"/>
<feature type="region of interest" description="Disordered" evidence="7">
    <location>
        <begin position="165"/>
        <end position="209"/>
    </location>
</feature>
<organism evidence="9 10">
    <name type="scientific">Humicola insolens</name>
    <name type="common">Soft-rot fungus</name>
    <dbReference type="NCBI Taxonomy" id="85995"/>
    <lineage>
        <taxon>Eukaryota</taxon>
        <taxon>Fungi</taxon>
        <taxon>Dikarya</taxon>
        <taxon>Ascomycota</taxon>
        <taxon>Pezizomycotina</taxon>
        <taxon>Sordariomycetes</taxon>
        <taxon>Sordariomycetidae</taxon>
        <taxon>Sordariales</taxon>
        <taxon>Chaetomiaceae</taxon>
        <taxon>Mycothermus</taxon>
    </lineage>
</organism>
<dbReference type="Pfam" id="PF02386">
    <property type="entry name" value="TrkH"/>
    <property type="match status" value="1"/>
</dbReference>
<evidence type="ECO:0000256" key="7">
    <source>
        <dbReference type="SAM" id="MobiDB-lite"/>
    </source>
</evidence>
<feature type="compositionally biased region" description="Low complexity" evidence="7">
    <location>
        <begin position="719"/>
        <end position="732"/>
    </location>
</feature>
<dbReference type="Proteomes" id="UP001583172">
    <property type="component" value="Unassembled WGS sequence"/>
</dbReference>
<feature type="compositionally biased region" description="Basic and acidic residues" evidence="7">
    <location>
        <begin position="191"/>
        <end position="205"/>
    </location>
</feature>
<comment type="subcellular location">
    <subcellularLocation>
        <location evidence="1">Membrane</location>
        <topology evidence="1">Multi-pass membrane protein</topology>
    </subcellularLocation>
</comment>
<reference evidence="9 10" key="1">
    <citation type="journal article" date="2024" name="Commun. Biol.">
        <title>Comparative genomic analysis of thermophilic fungi reveals convergent evolutionary adaptations and gene losses.</title>
        <authorList>
            <person name="Steindorff A.S."/>
            <person name="Aguilar-Pontes M.V."/>
            <person name="Robinson A.J."/>
            <person name="Andreopoulos B."/>
            <person name="LaButti K."/>
            <person name="Kuo A."/>
            <person name="Mondo S."/>
            <person name="Riley R."/>
            <person name="Otillar R."/>
            <person name="Haridas S."/>
            <person name="Lipzen A."/>
            <person name="Grimwood J."/>
            <person name="Schmutz J."/>
            <person name="Clum A."/>
            <person name="Reid I.D."/>
            <person name="Moisan M.C."/>
            <person name="Butler G."/>
            <person name="Nguyen T.T.M."/>
            <person name="Dewar K."/>
            <person name="Conant G."/>
            <person name="Drula E."/>
            <person name="Henrissat B."/>
            <person name="Hansel C."/>
            <person name="Singer S."/>
            <person name="Hutchinson M.I."/>
            <person name="de Vries R.P."/>
            <person name="Natvig D.O."/>
            <person name="Powell A.J."/>
            <person name="Tsang A."/>
            <person name="Grigoriev I.V."/>
        </authorList>
    </citation>
    <scope>NUCLEOTIDE SEQUENCE [LARGE SCALE GENOMIC DNA]</scope>
    <source>
        <strain evidence="9 10">CBS 620.91</strain>
    </source>
</reference>
<keyword evidence="3 8" id="KW-0812">Transmembrane</keyword>
<feature type="transmembrane region" description="Helical" evidence="8">
    <location>
        <begin position="33"/>
        <end position="52"/>
    </location>
</feature>
<evidence type="ECO:0000256" key="3">
    <source>
        <dbReference type="ARBA" id="ARBA00022692"/>
    </source>
</evidence>
<dbReference type="InterPro" id="IPR051143">
    <property type="entry name" value="TrkH_K-transport"/>
</dbReference>
<evidence type="ECO:0000313" key="10">
    <source>
        <dbReference type="Proteomes" id="UP001583172"/>
    </source>
</evidence>
<evidence type="ECO:0000256" key="1">
    <source>
        <dbReference type="ARBA" id="ARBA00004141"/>
    </source>
</evidence>
<feature type="transmembrane region" description="Helical" evidence="8">
    <location>
        <begin position="394"/>
        <end position="413"/>
    </location>
</feature>
<sequence>MNFLDTFRRRQVLSRLAAVASAIRPYLPPVNFITLHYGYFTFSSLALAVIFWACGSSTSRDIDFIDSLFMATSALTGTGLNTVNLSEMSTGQQVVLFMAMMLGHPVLISLWTVLFRRHVFEKRFRAIVRAERERRLRAGSSMGLAAGLSELVGISRLKTLAKSRSKGLGASATLPGLGTRIPTTGTPRPNSLDRHPRHNDNHNDSQENELFDPDVEAGLSPIAEDNANRRSPGSKSIVIVEPPHPHPAHPYPPVSHPHAHPHPHQPTTPSSHHHHHYHPPPPPPSLRAKLNPTPPTPPPPPPPPSTTTNNHHSLNLRNFLDTKRHHTTRNGGFHNLTLKEREYLGGVEYRAIEILILVVSLYYLLWQILGALTLGAWLASRTPQVARENAQNPWWMGIFLGVSAFANGGLHLGDAGMAAFQQGGYFVLGVVLVVMVAGSRAAPVVLRGVVWGMARVVGYAGRRGKGDEVWRETFEFILRYPRRVYIGLFPARATWVLMGWLGGFIVVDWVFFFALNVGNEVIERIPVGDRVMDGLFQSVSTLSGGFAVISISAVYYGLQVFWLVKMYASAYPTSVTVRGSNVYEERSLGIYAGDEPQVADTGDDDEKAQGGSGGGEGLFVSGHDQPGHTQQQLEPPLLSPISTTSRLSRLSSASRNGMDKLAALSLEGTAAIGRRLVSFHGVGVTPAIASSSSTSTSRRAANAHKRGAFTTTPRVQLQNPTPGTSPYSSGSNTAAASVTSLAGLPPSAATTTPDLVSHHVRSQLSHDMWWVALAFFVITILETQHTIANPTVFSLFNILFEIVSAYANNGVSIGLPSASHSFSGAWRGGSKLVMVFVMLRGRHRDLPVALDRAVKLPSVALDEQEEEDQEVRRAVSRSSVMSPSVMAGTPRVRLFSPALEGVRAVSPS</sequence>
<feature type="region of interest" description="Disordered" evidence="7">
    <location>
        <begin position="223"/>
        <end position="313"/>
    </location>
</feature>
<keyword evidence="6 8" id="KW-0472">Membrane</keyword>
<evidence type="ECO:0000313" key="9">
    <source>
        <dbReference type="EMBL" id="KAL1843550.1"/>
    </source>
</evidence>
<keyword evidence="10" id="KW-1185">Reference proteome</keyword>